<keyword evidence="2" id="KW-1185">Reference proteome</keyword>
<dbReference type="EMBL" id="PVWK01000063">
    <property type="protein sequence ID" value="PSB29271.1"/>
    <property type="molecule type" value="Genomic_DNA"/>
</dbReference>
<dbReference type="Pfam" id="PF11397">
    <property type="entry name" value="GlcNAc"/>
    <property type="match status" value="2"/>
</dbReference>
<evidence type="ECO:0000313" key="2">
    <source>
        <dbReference type="Proteomes" id="UP000239576"/>
    </source>
</evidence>
<comment type="caution">
    <text evidence="1">The sequence shown here is derived from an EMBL/GenBank/DDBJ whole genome shotgun (WGS) entry which is preliminary data.</text>
</comment>
<dbReference type="PANTHER" id="PTHR34496">
    <property type="entry name" value="GLCNAC TRANSFERASE-RELATED"/>
    <property type="match status" value="1"/>
</dbReference>
<gene>
    <name evidence="1" type="ORF">C7B82_11810</name>
</gene>
<dbReference type="Proteomes" id="UP000239576">
    <property type="component" value="Unassembled WGS sequence"/>
</dbReference>
<dbReference type="InterPro" id="IPR021067">
    <property type="entry name" value="Glycosyltransferase"/>
</dbReference>
<dbReference type="SUPFAM" id="SSF53448">
    <property type="entry name" value="Nucleotide-diphospho-sugar transferases"/>
    <property type="match status" value="1"/>
</dbReference>
<keyword evidence="1" id="KW-0808">Transferase</keyword>
<dbReference type="RefSeq" id="WP_106256495.1">
    <property type="nucleotide sequence ID" value="NZ_CAWNSW010000157.1"/>
</dbReference>
<proteinExistence type="predicted"/>
<accession>A0A2T1E979</accession>
<dbReference type="AlphaFoldDB" id="A0A2T1E979"/>
<reference evidence="1 2" key="2">
    <citation type="submission" date="2018-03" db="EMBL/GenBank/DDBJ databases">
        <title>The ancient ancestry and fast evolution of plastids.</title>
        <authorList>
            <person name="Moore K.R."/>
            <person name="Magnabosco C."/>
            <person name="Momper L."/>
            <person name="Gold D.A."/>
            <person name="Bosak T."/>
            <person name="Fournier G.P."/>
        </authorList>
    </citation>
    <scope>NUCLEOTIDE SEQUENCE [LARGE SCALE GENOMIC DNA]</scope>
    <source>
        <strain evidence="1 2">ULC18</strain>
    </source>
</reference>
<dbReference type="InterPro" id="IPR029044">
    <property type="entry name" value="Nucleotide-diphossugar_trans"/>
</dbReference>
<dbReference type="OrthoDB" id="5366220at2"/>
<sequence>MSQIFVQIASYRDAELAATVRDAIQKAAKPQQLSFGIVWQGKPGIDPIPTEYLHYCRLLLVDADRSRGVCWARSKTQLLWEGEPYTLQIDSHMRFVHGWDELLLHMLAHCSSPKALLTAYPPAYTPPDQLHHGDPTRLAASHFTEQGILSLVSGTSLTHYTKPQLGMFMAAGFWFAPSQLLREIPYDPLLYFQGEEINLAVRAWTHGWDIYHPNQIACYHEYTRPGKPRHWDDHHHWWQLDQVAHRRLNVLLGIGLGEINLDRYGLGTQRRLSSYEQFSGVDFKRRKLTASARNGLPHNGAISS</sequence>
<protein>
    <submittedName>
        <fullName evidence="1">N-acetylglucosaminyltransferase</fullName>
    </submittedName>
</protein>
<evidence type="ECO:0000313" key="1">
    <source>
        <dbReference type="EMBL" id="PSB29271.1"/>
    </source>
</evidence>
<organism evidence="1 2">
    <name type="scientific">Stenomitos frigidus ULC18</name>
    <dbReference type="NCBI Taxonomy" id="2107698"/>
    <lineage>
        <taxon>Bacteria</taxon>
        <taxon>Bacillati</taxon>
        <taxon>Cyanobacteriota</taxon>
        <taxon>Cyanophyceae</taxon>
        <taxon>Leptolyngbyales</taxon>
        <taxon>Leptolyngbyaceae</taxon>
        <taxon>Stenomitos</taxon>
    </lineage>
</organism>
<reference evidence="2" key="1">
    <citation type="submission" date="2018-02" db="EMBL/GenBank/DDBJ databases">
        <authorList>
            <person name="Moore K."/>
            <person name="Momper L."/>
        </authorList>
    </citation>
    <scope>NUCLEOTIDE SEQUENCE [LARGE SCALE GENOMIC DNA]</scope>
    <source>
        <strain evidence="2">ULC18</strain>
    </source>
</reference>
<name>A0A2T1E979_9CYAN</name>
<keyword evidence="1" id="KW-0328">Glycosyltransferase</keyword>
<dbReference type="PANTHER" id="PTHR34496:SF10">
    <property type="entry name" value="GLCNAC TRANSFERASE"/>
    <property type="match status" value="1"/>
</dbReference>
<dbReference type="GO" id="GO:0016757">
    <property type="term" value="F:glycosyltransferase activity"/>
    <property type="evidence" value="ECO:0007669"/>
    <property type="project" value="UniProtKB-KW"/>
</dbReference>